<dbReference type="PROSITE" id="PS00028">
    <property type="entry name" value="ZINC_FINGER_C2H2_1"/>
    <property type="match status" value="1"/>
</dbReference>
<evidence type="ECO:0000313" key="3">
    <source>
        <dbReference type="Proteomes" id="UP000827892"/>
    </source>
</evidence>
<dbReference type="AlphaFoldDB" id="A0AAE9A695"/>
<evidence type="ECO:0000259" key="1">
    <source>
        <dbReference type="PROSITE" id="PS00028"/>
    </source>
</evidence>
<reference evidence="2 3" key="1">
    <citation type="submission" date="2022-02" db="EMBL/GenBank/DDBJ databases">
        <title>Chromosome-level reference genomes for two strains of Caenorhabditis briggsae: an improved platform for comparative genomics.</title>
        <authorList>
            <person name="Stevens L."/>
            <person name="Andersen E.C."/>
        </authorList>
    </citation>
    <scope>NUCLEOTIDE SEQUENCE [LARGE SCALE GENOMIC DNA]</scope>
    <source>
        <strain evidence="2">QX1410_ONT</strain>
        <tissue evidence="2">Whole-organism</tissue>
    </source>
</reference>
<evidence type="ECO:0000313" key="2">
    <source>
        <dbReference type="EMBL" id="ULT92134.1"/>
    </source>
</evidence>
<dbReference type="Proteomes" id="UP000827892">
    <property type="component" value="Chromosome V"/>
</dbReference>
<dbReference type="Gene3D" id="3.30.160.60">
    <property type="entry name" value="Classic Zinc Finger"/>
    <property type="match status" value="1"/>
</dbReference>
<organism evidence="2 3">
    <name type="scientific">Caenorhabditis briggsae</name>
    <dbReference type="NCBI Taxonomy" id="6238"/>
    <lineage>
        <taxon>Eukaryota</taxon>
        <taxon>Metazoa</taxon>
        <taxon>Ecdysozoa</taxon>
        <taxon>Nematoda</taxon>
        <taxon>Chromadorea</taxon>
        <taxon>Rhabditida</taxon>
        <taxon>Rhabditina</taxon>
        <taxon>Rhabditomorpha</taxon>
        <taxon>Rhabditoidea</taxon>
        <taxon>Rhabditidae</taxon>
        <taxon>Peloderinae</taxon>
        <taxon>Caenorhabditis</taxon>
    </lineage>
</organism>
<feature type="domain" description="C2H2-type" evidence="1">
    <location>
        <begin position="293"/>
        <end position="314"/>
    </location>
</feature>
<gene>
    <name evidence="2" type="ORF">L3Y34_009687</name>
</gene>
<dbReference type="EMBL" id="CP090895">
    <property type="protein sequence ID" value="ULT92134.1"/>
    <property type="molecule type" value="Genomic_DNA"/>
</dbReference>
<protein>
    <recommendedName>
        <fullName evidence="1">C2H2-type domain-containing protein</fullName>
    </recommendedName>
</protein>
<accession>A0AAE9A695</accession>
<dbReference type="PANTHER" id="PTHR32525">
    <property type="entry name" value="PROTEIN-TYROSINE-PHOSPHATASE"/>
    <property type="match status" value="1"/>
</dbReference>
<proteinExistence type="predicted"/>
<dbReference type="PANTHER" id="PTHR32525:SF0">
    <property type="entry name" value="DOMAIN OF UNKNOWN FUNCTION WSN DOMAIN-CONTAINING PROTEIN-RELATED"/>
    <property type="match status" value="1"/>
</dbReference>
<dbReference type="InterPro" id="IPR013087">
    <property type="entry name" value="Znf_C2H2_type"/>
</dbReference>
<name>A0AAE9A695_CAEBR</name>
<sequence>MEQHLSNFEDDLQDLSWTPEDDECHKIQMYPDVVHLPGKPNMIQFAHGELVELDKAKEAVAYFGSKTGLNNNGSKVRPSLEQVHTKFRFIRNRHHMDKLREYETLGSTKANRKSNLEFISMELEKENSKMNNMFVVAKPPSGDAFNKLMAFLEENRMEFSVRCSEPNKVLAVPTSSRASEIIDFPTAKKIRKESKLDFQKITFNQSEISDNLADNELRIPKEESKVSPIAQINNEQHVDYNGWSPGEDFRALMATWDMDKLKCEVCKRKMVCTNGFQRTQHALSHLKLKTWKCTVCNKLLSQPGSGRDHFKFVHRDVPYTRLVQTISEEEKIQIDEMQIKCFPSKPIHQTRHQNDH</sequence>